<dbReference type="Proteomes" id="UP000501237">
    <property type="component" value="Chromosome"/>
</dbReference>
<gene>
    <name evidence="3" type="ORF">PtoMrB4_08880</name>
</gene>
<feature type="compositionally biased region" description="Basic and acidic residues" evidence="1">
    <location>
        <begin position="107"/>
        <end position="121"/>
    </location>
</feature>
<accession>A0A679G835</accession>
<keyword evidence="2" id="KW-0472">Membrane</keyword>
<evidence type="ECO:0008006" key="5">
    <source>
        <dbReference type="Google" id="ProtNLM"/>
    </source>
</evidence>
<dbReference type="Pfam" id="PF11162">
    <property type="entry name" value="DUF2946"/>
    <property type="match status" value="1"/>
</dbReference>
<evidence type="ECO:0000256" key="2">
    <source>
        <dbReference type="SAM" id="Phobius"/>
    </source>
</evidence>
<dbReference type="AlphaFoldDB" id="A0A679G835"/>
<name>A0A679G835_9GAMM</name>
<feature type="region of interest" description="Disordered" evidence="1">
    <location>
        <begin position="104"/>
        <end position="130"/>
    </location>
</feature>
<protein>
    <recommendedName>
        <fullName evidence="5">DUF2946 domain-containing protein</fullName>
    </recommendedName>
</protein>
<keyword evidence="2" id="KW-1133">Transmembrane helix</keyword>
<dbReference type="InterPro" id="IPR021333">
    <property type="entry name" value="DUF2946"/>
</dbReference>
<sequence>MLESPPMKPTPSSRSLIAWMLYACVLLNALACSVHHGQAMGLELSGLGGAFCSAHGESGPGFGDLPGELSRLAGAGFNCPMGSAITLGVIFFLGLYWLQRQRAVPRPVRERRCTAPPRERWPSANPRASP</sequence>
<dbReference type="KEGG" id="poj:PtoMrB4_08880"/>
<proteinExistence type="predicted"/>
<evidence type="ECO:0000313" key="3">
    <source>
        <dbReference type="EMBL" id="BCA26911.1"/>
    </source>
</evidence>
<reference evidence="3 4" key="1">
    <citation type="journal article" date="2020" name="Microbiol. Resour. Announc.">
        <title>Complete genome sequence of Pseudomonas otitidis strain MrB4, isolated from Lake Biwa in Japan.</title>
        <authorList>
            <person name="Miyazaki K."/>
            <person name="Hase E."/>
            <person name="Maruya T."/>
        </authorList>
    </citation>
    <scope>NUCLEOTIDE SEQUENCE [LARGE SCALE GENOMIC DNA]</scope>
    <source>
        <strain evidence="3 4">MrB4</strain>
    </source>
</reference>
<evidence type="ECO:0000256" key="1">
    <source>
        <dbReference type="SAM" id="MobiDB-lite"/>
    </source>
</evidence>
<keyword evidence="2" id="KW-0812">Transmembrane</keyword>
<evidence type="ECO:0000313" key="4">
    <source>
        <dbReference type="Proteomes" id="UP000501237"/>
    </source>
</evidence>
<organism evidence="3 4">
    <name type="scientific">Metapseudomonas otitidis</name>
    <dbReference type="NCBI Taxonomy" id="319939"/>
    <lineage>
        <taxon>Bacteria</taxon>
        <taxon>Pseudomonadati</taxon>
        <taxon>Pseudomonadota</taxon>
        <taxon>Gammaproteobacteria</taxon>
        <taxon>Pseudomonadales</taxon>
        <taxon>Pseudomonadaceae</taxon>
        <taxon>Metapseudomonas</taxon>
    </lineage>
</organism>
<feature type="transmembrane region" description="Helical" evidence="2">
    <location>
        <begin position="75"/>
        <end position="98"/>
    </location>
</feature>
<dbReference type="EMBL" id="AP022642">
    <property type="protein sequence ID" value="BCA26911.1"/>
    <property type="molecule type" value="Genomic_DNA"/>
</dbReference>